<dbReference type="Gene3D" id="3.30.230.10">
    <property type="match status" value="1"/>
</dbReference>
<keyword evidence="9 14" id="KW-0547">Nucleotide-binding</keyword>
<name>A0A328Q2M9_9EURY</name>
<evidence type="ECO:0000313" key="17">
    <source>
        <dbReference type="EMBL" id="RAP03803.1"/>
    </source>
</evidence>
<evidence type="ECO:0000256" key="7">
    <source>
        <dbReference type="ARBA" id="ARBA00022605"/>
    </source>
</evidence>
<dbReference type="PANTHER" id="PTHR20861:SF3">
    <property type="entry name" value="SHIKIMATE KINASE"/>
    <property type="match status" value="1"/>
</dbReference>
<dbReference type="PIRSF" id="PIRSF005758">
    <property type="entry name" value="Shikimt_kin_arch"/>
    <property type="match status" value="1"/>
</dbReference>
<comment type="caution">
    <text evidence="17">The sequence shown here is derived from an EMBL/GenBank/DDBJ whole genome shotgun (WGS) entry which is preliminary data.</text>
</comment>
<sequence>MVKVRSPASATVINAISMGKGSAFGIKLYVTSDVRVLNHDAKEDIECKCKSLDYPDMDTSLMDLCVKKVYYKLREFDIFNLKNITLKVETKSDIPPGSGLSSSSAASNSIVYATLMELLSEANLSRDDVDITDEDLLNMGIDASLEVGVTKTGSYDDASASFYGGWKITDNYERKILHDYIVDYQKVLIYIPNKSLYTAQSDVKAMKTLAPLVEMAFENAIKKNIEKALTLNGFLFCAALNLDSQISIDALKSGAKAAGLSGTGSAYSILVDDLSDIDEIKSALSKYEGKLVETSPDNKGSVVIG</sequence>
<dbReference type="PROSITE" id="PS00627">
    <property type="entry name" value="GHMP_KINASES_ATP"/>
    <property type="match status" value="1"/>
</dbReference>
<evidence type="ECO:0000256" key="9">
    <source>
        <dbReference type="ARBA" id="ARBA00022741"/>
    </source>
</evidence>
<proteinExistence type="inferred from homology"/>
<keyword evidence="10 14" id="KW-0418">Kinase</keyword>
<organism evidence="17 18">
    <name type="scientific">Methanosphaera stadtmanae</name>
    <dbReference type="NCBI Taxonomy" id="2317"/>
    <lineage>
        <taxon>Archaea</taxon>
        <taxon>Methanobacteriati</taxon>
        <taxon>Methanobacteriota</taxon>
        <taxon>Methanomada group</taxon>
        <taxon>Methanobacteria</taxon>
        <taxon>Methanobacteriales</taxon>
        <taxon>Methanobacteriaceae</taxon>
        <taxon>Methanosphaera</taxon>
    </lineage>
</organism>
<keyword evidence="6 14" id="KW-0963">Cytoplasm</keyword>
<dbReference type="RefSeq" id="WP_011405722.1">
    <property type="nucleotide sequence ID" value="NZ_CATZXA010000081.1"/>
</dbReference>
<dbReference type="GO" id="GO:0008652">
    <property type="term" value="P:amino acid biosynthetic process"/>
    <property type="evidence" value="ECO:0007669"/>
    <property type="project" value="UniProtKB-KW"/>
</dbReference>
<evidence type="ECO:0000256" key="2">
    <source>
        <dbReference type="ARBA" id="ARBA00004842"/>
    </source>
</evidence>
<dbReference type="GO" id="GO:0005524">
    <property type="term" value="F:ATP binding"/>
    <property type="evidence" value="ECO:0007669"/>
    <property type="project" value="UniProtKB-UniRule"/>
</dbReference>
<dbReference type="OMA" id="WDVLVWT"/>
<dbReference type="GO" id="GO:0005737">
    <property type="term" value="C:cytoplasm"/>
    <property type="evidence" value="ECO:0007669"/>
    <property type="project" value="UniProtKB-SubCell"/>
</dbReference>
<evidence type="ECO:0000259" key="16">
    <source>
        <dbReference type="Pfam" id="PF08544"/>
    </source>
</evidence>
<dbReference type="AlphaFoldDB" id="A0A328Q2M9"/>
<dbReference type="EC" id="2.7.1.71" evidence="4 14"/>
<accession>A0A328Q2M9</accession>
<dbReference type="SUPFAM" id="SSF54211">
    <property type="entry name" value="Ribosomal protein S5 domain 2-like"/>
    <property type="match status" value="1"/>
</dbReference>
<evidence type="ECO:0000256" key="13">
    <source>
        <dbReference type="ARBA" id="ARBA00048567"/>
    </source>
</evidence>
<evidence type="ECO:0000256" key="12">
    <source>
        <dbReference type="ARBA" id="ARBA00023141"/>
    </source>
</evidence>
<dbReference type="InterPro" id="IPR014721">
    <property type="entry name" value="Ribsml_uS5_D2-typ_fold_subgr"/>
</dbReference>
<evidence type="ECO:0000256" key="3">
    <source>
        <dbReference type="ARBA" id="ARBA00010202"/>
    </source>
</evidence>
<evidence type="ECO:0000256" key="10">
    <source>
        <dbReference type="ARBA" id="ARBA00022777"/>
    </source>
</evidence>
<comment type="catalytic activity">
    <reaction evidence="13 14">
        <text>shikimate + ATP = 3-phosphoshikimate + ADP + H(+)</text>
        <dbReference type="Rhea" id="RHEA:13121"/>
        <dbReference type="ChEBI" id="CHEBI:15378"/>
        <dbReference type="ChEBI" id="CHEBI:30616"/>
        <dbReference type="ChEBI" id="CHEBI:36208"/>
        <dbReference type="ChEBI" id="CHEBI:145989"/>
        <dbReference type="ChEBI" id="CHEBI:456216"/>
        <dbReference type="EC" id="2.7.1.71"/>
    </reaction>
</comment>
<evidence type="ECO:0000256" key="4">
    <source>
        <dbReference type="ARBA" id="ARBA00012154"/>
    </source>
</evidence>
<dbReference type="GeneID" id="3855384"/>
<dbReference type="GO" id="GO:0009073">
    <property type="term" value="P:aromatic amino acid family biosynthetic process"/>
    <property type="evidence" value="ECO:0007669"/>
    <property type="project" value="UniProtKB-KW"/>
</dbReference>
<evidence type="ECO:0000313" key="18">
    <source>
        <dbReference type="Proteomes" id="UP000248557"/>
    </source>
</evidence>
<evidence type="ECO:0000256" key="8">
    <source>
        <dbReference type="ARBA" id="ARBA00022679"/>
    </source>
</evidence>
<gene>
    <name evidence="14" type="primary">aroK</name>
    <name evidence="17" type="ORF">CA615_00520</name>
</gene>
<protein>
    <recommendedName>
        <fullName evidence="5 14">Shikimate kinase</fullName>
        <shortName evidence="14">SK</shortName>
        <ecNumber evidence="4 14">2.7.1.71</ecNumber>
    </recommendedName>
</protein>
<keyword evidence="12 14" id="KW-0057">Aromatic amino acid biosynthesis</keyword>
<dbReference type="NCBIfam" id="TIGR01920">
    <property type="entry name" value="Shik_kin_archae"/>
    <property type="match status" value="1"/>
</dbReference>
<comment type="subcellular location">
    <subcellularLocation>
        <location evidence="1 14">Cytoplasm</location>
    </subcellularLocation>
</comment>
<dbReference type="GO" id="GO:0009423">
    <property type="term" value="P:chorismate biosynthetic process"/>
    <property type="evidence" value="ECO:0007669"/>
    <property type="project" value="UniProtKB-UniRule"/>
</dbReference>
<dbReference type="Proteomes" id="UP000248557">
    <property type="component" value="Unassembled WGS sequence"/>
</dbReference>
<dbReference type="InterPro" id="IPR006203">
    <property type="entry name" value="GHMP_knse_ATP-bd_CS"/>
</dbReference>
<dbReference type="EMBL" id="NGJK01000005">
    <property type="protein sequence ID" value="RAP03803.1"/>
    <property type="molecule type" value="Genomic_DNA"/>
</dbReference>
<dbReference type="PANTHER" id="PTHR20861">
    <property type="entry name" value="HOMOSERINE/4-DIPHOSPHOCYTIDYL-2-C-METHYL-D-ERYTHRITOL KINASE"/>
    <property type="match status" value="1"/>
</dbReference>
<evidence type="ECO:0000256" key="14">
    <source>
        <dbReference type="HAMAP-Rule" id="MF_00370"/>
    </source>
</evidence>
<dbReference type="InterPro" id="IPR006204">
    <property type="entry name" value="GHMP_kinase_N_dom"/>
</dbReference>
<comment type="similarity">
    <text evidence="3 14">Belongs to the GHMP kinase family. Archaeal shikimate kinase subfamily.</text>
</comment>
<dbReference type="Pfam" id="PF08544">
    <property type="entry name" value="GHMP_kinases_C"/>
    <property type="match status" value="1"/>
</dbReference>
<comment type="pathway">
    <text evidence="2 14">Metabolic intermediate biosynthesis; chorismate biosynthesis; chorismate from D-erythrose 4-phosphate and phosphoenolpyruvate: step 5/7.</text>
</comment>
<dbReference type="UniPathway" id="UPA00053">
    <property type="reaction ID" value="UER00088"/>
</dbReference>
<dbReference type="GO" id="GO:0004765">
    <property type="term" value="F:shikimate kinase activity"/>
    <property type="evidence" value="ECO:0007669"/>
    <property type="project" value="UniProtKB-UniRule"/>
</dbReference>
<reference evidence="17 18" key="1">
    <citation type="submission" date="2017-05" db="EMBL/GenBank/DDBJ databases">
        <title>Host range expansion of the Methanosphaera genus to humans and monogastric animals involves recent and extensive reduction in genome content.</title>
        <authorList>
            <person name="Hoedt E.C."/>
            <person name="Volmer J.G."/>
            <person name="Parks D.H."/>
            <person name="Rosewarne C.P."/>
            <person name="Denman S.E."/>
            <person name="Mcsweeney C.S."/>
            <person name="O Cuiv P."/>
            <person name="Hugenholtz P."/>
            <person name="Tyson G.W."/>
            <person name="Morrison M."/>
        </authorList>
    </citation>
    <scope>NUCLEOTIDE SEQUENCE [LARGE SCALE GENOMIC DNA]</scope>
    <source>
        <strain evidence="17 18">PA5</strain>
    </source>
</reference>
<dbReference type="PRINTS" id="PR00959">
    <property type="entry name" value="MEVGALKINASE"/>
</dbReference>
<dbReference type="HAMAP" id="MF_00370">
    <property type="entry name" value="Shik_kinase_arch"/>
    <property type="match status" value="1"/>
</dbReference>
<feature type="binding site" evidence="14">
    <location>
        <begin position="95"/>
        <end position="105"/>
    </location>
    <ligand>
        <name>ATP</name>
        <dbReference type="ChEBI" id="CHEBI:30616"/>
    </ligand>
</feature>
<dbReference type="InterPro" id="IPR010189">
    <property type="entry name" value="SK_arc"/>
</dbReference>
<keyword evidence="8 14" id="KW-0808">Transferase</keyword>
<feature type="domain" description="GHMP kinase C-terminal" evidence="16">
    <location>
        <begin position="224"/>
        <end position="287"/>
    </location>
</feature>
<keyword evidence="7 14" id="KW-0028">Amino-acid biosynthesis</keyword>
<keyword evidence="11 14" id="KW-0067">ATP-binding</keyword>
<evidence type="ECO:0000256" key="11">
    <source>
        <dbReference type="ARBA" id="ARBA00022840"/>
    </source>
</evidence>
<dbReference type="Pfam" id="PF00288">
    <property type="entry name" value="GHMP_kinases_N"/>
    <property type="match status" value="1"/>
</dbReference>
<feature type="domain" description="GHMP kinase N-terminal" evidence="15">
    <location>
        <begin position="66"/>
        <end position="165"/>
    </location>
</feature>
<dbReference type="InterPro" id="IPR013750">
    <property type="entry name" value="GHMP_kinase_C_dom"/>
</dbReference>
<evidence type="ECO:0000256" key="1">
    <source>
        <dbReference type="ARBA" id="ARBA00004496"/>
    </source>
</evidence>
<dbReference type="InterPro" id="IPR020568">
    <property type="entry name" value="Ribosomal_Su5_D2-typ_SF"/>
</dbReference>
<evidence type="ECO:0000256" key="5">
    <source>
        <dbReference type="ARBA" id="ARBA00013853"/>
    </source>
</evidence>
<evidence type="ECO:0000259" key="15">
    <source>
        <dbReference type="Pfam" id="PF00288"/>
    </source>
</evidence>
<evidence type="ECO:0000256" key="6">
    <source>
        <dbReference type="ARBA" id="ARBA00022490"/>
    </source>
</evidence>